<dbReference type="Gene3D" id="1.10.10.10">
    <property type="entry name" value="Winged helix-like DNA-binding domain superfamily/Winged helix DNA-binding domain"/>
    <property type="match status" value="1"/>
</dbReference>
<dbReference type="RefSeq" id="WP_345702690.1">
    <property type="nucleotide sequence ID" value="NZ_BAABJP010000007.1"/>
</dbReference>
<dbReference type="Proteomes" id="UP001428817">
    <property type="component" value="Unassembled WGS sequence"/>
</dbReference>
<accession>A0ABP9PT59</accession>
<evidence type="ECO:0000313" key="2">
    <source>
        <dbReference type="EMBL" id="GAA5151704.1"/>
    </source>
</evidence>
<dbReference type="InterPro" id="IPR000835">
    <property type="entry name" value="HTH_MarR-typ"/>
</dbReference>
<dbReference type="PANTHER" id="PTHR33164">
    <property type="entry name" value="TRANSCRIPTIONAL REGULATOR, MARR FAMILY"/>
    <property type="match status" value="1"/>
</dbReference>
<keyword evidence="3" id="KW-1185">Reference proteome</keyword>
<comment type="caution">
    <text evidence="2">The sequence shown here is derived from an EMBL/GenBank/DDBJ whole genome shotgun (WGS) entry which is preliminary data.</text>
</comment>
<dbReference type="PROSITE" id="PS50995">
    <property type="entry name" value="HTH_MARR_2"/>
    <property type="match status" value="1"/>
</dbReference>
<dbReference type="InterPro" id="IPR039422">
    <property type="entry name" value="MarR/SlyA-like"/>
</dbReference>
<name>A0ABP9PT59_9PSEU</name>
<organism evidence="2 3">
    <name type="scientific">Pseudonocardia eucalypti</name>
    <dbReference type="NCBI Taxonomy" id="648755"/>
    <lineage>
        <taxon>Bacteria</taxon>
        <taxon>Bacillati</taxon>
        <taxon>Actinomycetota</taxon>
        <taxon>Actinomycetes</taxon>
        <taxon>Pseudonocardiales</taxon>
        <taxon>Pseudonocardiaceae</taxon>
        <taxon>Pseudonocardia</taxon>
    </lineage>
</organism>
<sequence>MHDSLPPPPELLAAPGYLVRRLHQAYVAAWVRLIDPMLTGPQFAVLTAVHAYPGVEQGSLAEAVALDRSTMASVARRLEQRRLITRDTPVEDGRKRLLHLTEAGEVTLRETSHKVRRLEERLLAGYDAERRAALLAGLITLGQRWEGLAEPHARPDPPDQPPGVPT</sequence>
<dbReference type="PANTHER" id="PTHR33164:SF95">
    <property type="entry name" value="TRANSCRIPTIONAL REGULATOR"/>
    <property type="match status" value="1"/>
</dbReference>
<reference evidence="3" key="1">
    <citation type="journal article" date="2019" name="Int. J. Syst. Evol. Microbiol.">
        <title>The Global Catalogue of Microorganisms (GCM) 10K type strain sequencing project: providing services to taxonomists for standard genome sequencing and annotation.</title>
        <authorList>
            <consortium name="The Broad Institute Genomics Platform"/>
            <consortium name="The Broad Institute Genome Sequencing Center for Infectious Disease"/>
            <person name="Wu L."/>
            <person name="Ma J."/>
        </authorList>
    </citation>
    <scope>NUCLEOTIDE SEQUENCE [LARGE SCALE GENOMIC DNA]</scope>
    <source>
        <strain evidence="3">JCM 18303</strain>
    </source>
</reference>
<dbReference type="Pfam" id="PF01047">
    <property type="entry name" value="MarR"/>
    <property type="match status" value="1"/>
</dbReference>
<dbReference type="EMBL" id="BAABJP010000007">
    <property type="protein sequence ID" value="GAA5151704.1"/>
    <property type="molecule type" value="Genomic_DNA"/>
</dbReference>
<dbReference type="SUPFAM" id="SSF46785">
    <property type="entry name" value="Winged helix' DNA-binding domain"/>
    <property type="match status" value="1"/>
</dbReference>
<feature type="domain" description="HTH marR-type" evidence="1">
    <location>
        <begin position="8"/>
        <end position="143"/>
    </location>
</feature>
<proteinExistence type="predicted"/>
<protein>
    <submittedName>
        <fullName evidence="2">MarR family transcriptional regulator</fullName>
    </submittedName>
</protein>
<dbReference type="InterPro" id="IPR036388">
    <property type="entry name" value="WH-like_DNA-bd_sf"/>
</dbReference>
<gene>
    <name evidence="2" type="ORF">GCM10023321_19180</name>
</gene>
<dbReference type="SMART" id="SM00347">
    <property type="entry name" value="HTH_MARR"/>
    <property type="match status" value="1"/>
</dbReference>
<dbReference type="InterPro" id="IPR036390">
    <property type="entry name" value="WH_DNA-bd_sf"/>
</dbReference>
<evidence type="ECO:0000259" key="1">
    <source>
        <dbReference type="PROSITE" id="PS50995"/>
    </source>
</evidence>
<evidence type="ECO:0000313" key="3">
    <source>
        <dbReference type="Proteomes" id="UP001428817"/>
    </source>
</evidence>